<feature type="chain" id="PRO_5019377651" description="Outer membrane protein beta-barrel domain-containing protein" evidence="2">
    <location>
        <begin position="21"/>
        <end position="220"/>
    </location>
</feature>
<accession>A0A418QLY5</accession>
<dbReference type="RefSeq" id="WP_119657413.1">
    <property type="nucleotide sequence ID" value="NZ_JBHUOI010000072.1"/>
</dbReference>
<name>A0A418QLY5_9BACT</name>
<keyword evidence="5" id="KW-1185">Reference proteome</keyword>
<dbReference type="Gene3D" id="2.40.160.20">
    <property type="match status" value="1"/>
</dbReference>
<feature type="signal peptide" evidence="2">
    <location>
        <begin position="1"/>
        <end position="20"/>
    </location>
</feature>
<dbReference type="Pfam" id="PF13505">
    <property type="entry name" value="OMP_b-brl"/>
    <property type="match status" value="1"/>
</dbReference>
<evidence type="ECO:0000259" key="3">
    <source>
        <dbReference type="Pfam" id="PF13505"/>
    </source>
</evidence>
<protein>
    <recommendedName>
        <fullName evidence="3">Outer membrane protein beta-barrel domain-containing protein</fullName>
    </recommendedName>
</protein>
<proteinExistence type="predicted"/>
<comment type="caution">
    <text evidence="4">The sequence shown here is derived from an EMBL/GenBank/DDBJ whole genome shotgun (WGS) entry which is preliminary data.</text>
</comment>
<dbReference type="SUPFAM" id="SSF56925">
    <property type="entry name" value="OMPA-like"/>
    <property type="match status" value="1"/>
</dbReference>
<evidence type="ECO:0000256" key="2">
    <source>
        <dbReference type="SAM" id="SignalP"/>
    </source>
</evidence>
<evidence type="ECO:0000313" key="5">
    <source>
        <dbReference type="Proteomes" id="UP000284250"/>
    </source>
</evidence>
<dbReference type="InterPro" id="IPR027385">
    <property type="entry name" value="Beta-barrel_OMP"/>
</dbReference>
<dbReference type="Proteomes" id="UP000284250">
    <property type="component" value="Unassembled WGS sequence"/>
</dbReference>
<evidence type="ECO:0000256" key="1">
    <source>
        <dbReference type="ARBA" id="ARBA00022729"/>
    </source>
</evidence>
<organism evidence="4 5">
    <name type="scientific">Hymenobacter rubripertinctus</name>
    <dbReference type="NCBI Taxonomy" id="2029981"/>
    <lineage>
        <taxon>Bacteria</taxon>
        <taxon>Pseudomonadati</taxon>
        <taxon>Bacteroidota</taxon>
        <taxon>Cytophagia</taxon>
        <taxon>Cytophagales</taxon>
        <taxon>Hymenobacteraceae</taxon>
        <taxon>Hymenobacter</taxon>
    </lineage>
</organism>
<keyword evidence="1 2" id="KW-0732">Signal</keyword>
<reference evidence="4 5" key="1">
    <citation type="submission" date="2019-01" db="EMBL/GenBank/DDBJ databases">
        <title>Hymenobacter humicola sp. nov., isolated from soils in Antarctica.</title>
        <authorList>
            <person name="Sedlacek I."/>
            <person name="Holochova P."/>
            <person name="Kralova S."/>
            <person name="Pantucek R."/>
            <person name="Stankova E."/>
            <person name="Vrbovska V."/>
            <person name="Kristofova L."/>
            <person name="Svec P."/>
            <person name="Busse H.-J."/>
        </authorList>
    </citation>
    <scope>NUCLEOTIDE SEQUENCE [LARGE SCALE GENOMIC DNA]</scope>
    <source>
        <strain evidence="4 5">CCM 8852</strain>
    </source>
</reference>
<dbReference type="EMBL" id="QYCN01000042">
    <property type="protein sequence ID" value="RIY06236.1"/>
    <property type="molecule type" value="Genomic_DNA"/>
</dbReference>
<feature type="domain" description="Outer membrane protein beta-barrel" evidence="3">
    <location>
        <begin position="18"/>
        <end position="217"/>
    </location>
</feature>
<evidence type="ECO:0000313" key="4">
    <source>
        <dbReference type="EMBL" id="RIY06236.1"/>
    </source>
</evidence>
<gene>
    <name evidence="4" type="ORF">D0T11_19090</name>
</gene>
<dbReference type="AlphaFoldDB" id="A0A418QLY5"/>
<sequence>MRNIFLLCCSLLGLPATLLAQEIAPAPFARWYGSVQYGRQTYQLFNPPKLEPWLTNARRTQLSTGYQLNPSWAFQVGWGYSGNKFITDNFGTNTSGQPVTEQGWTKDRSHAFSAVARYTFLRFPLQKFQLEWIAGPVLLRRRNWGEFTRTENGVVTEKRLNDNRATDWYVVAGPGLSYALGRHFQATSELLFNRNLRTTKYEIKTFRSLGIGLRYRFGYK</sequence>
<dbReference type="InterPro" id="IPR011250">
    <property type="entry name" value="OMP/PagP_B-barrel"/>
</dbReference>
<dbReference type="OrthoDB" id="886433at2"/>